<feature type="domain" description="PH" evidence="7">
    <location>
        <begin position="363"/>
        <end position="457"/>
    </location>
</feature>
<evidence type="ECO:0000256" key="3">
    <source>
        <dbReference type="ARBA" id="ARBA00022771"/>
    </source>
</evidence>
<dbReference type="SUPFAM" id="SSF57863">
    <property type="entry name" value="ArfGap/RecO-like zinc finger"/>
    <property type="match status" value="1"/>
</dbReference>
<feature type="compositionally biased region" description="Acidic residues" evidence="6">
    <location>
        <begin position="149"/>
        <end position="160"/>
    </location>
</feature>
<dbReference type="PANTHER" id="PTHR23180">
    <property type="entry name" value="CENTAURIN/ARF"/>
    <property type="match status" value="1"/>
</dbReference>
<feature type="domain" description="Arf-GAP" evidence="8">
    <location>
        <begin position="499"/>
        <end position="620"/>
    </location>
</feature>
<feature type="compositionally biased region" description="Polar residues" evidence="6">
    <location>
        <begin position="839"/>
        <end position="850"/>
    </location>
</feature>
<feature type="compositionally biased region" description="Polar residues" evidence="6">
    <location>
        <begin position="698"/>
        <end position="707"/>
    </location>
</feature>
<feature type="region of interest" description="Disordered" evidence="6">
    <location>
        <begin position="134"/>
        <end position="160"/>
    </location>
</feature>
<evidence type="ECO:0000256" key="1">
    <source>
        <dbReference type="ARBA" id="ARBA00022468"/>
    </source>
</evidence>
<evidence type="ECO:0000256" key="4">
    <source>
        <dbReference type="ARBA" id="ARBA00022833"/>
    </source>
</evidence>
<feature type="compositionally biased region" description="Basic and acidic residues" evidence="6">
    <location>
        <begin position="134"/>
        <end position="148"/>
    </location>
</feature>
<evidence type="ECO:0000256" key="6">
    <source>
        <dbReference type="SAM" id="MobiDB-lite"/>
    </source>
</evidence>
<dbReference type="Pfam" id="PF01412">
    <property type="entry name" value="ArfGap"/>
    <property type="match status" value="1"/>
</dbReference>
<evidence type="ECO:0000259" key="8">
    <source>
        <dbReference type="PROSITE" id="PS50115"/>
    </source>
</evidence>
<keyword evidence="4" id="KW-0862">Zinc</keyword>
<keyword evidence="2" id="KW-0479">Metal-binding</keyword>
<feature type="region of interest" description="Disordered" evidence="6">
    <location>
        <begin position="284"/>
        <end position="308"/>
    </location>
</feature>
<dbReference type="FunFam" id="1.10.220.150:FF:000009">
    <property type="entry name" value="stromal membrane-associated protein 1 isoform X1"/>
    <property type="match status" value="1"/>
</dbReference>
<dbReference type="PRINTS" id="PR00405">
    <property type="entry name" value="REVINTRACTNG"/>
</dbReference>
<dbReference type="CDD" id="cd00821">
    <property type="entry name" value="PH"/>
    <property type="match status" value="1"/>
</dbReference>
<dbReference type="InterPro" id="IPR001164">
    <property type="entry name" value="ArfGAP_dom"/>
</dbReference>
<dbReference type="STRING" id="1890364.A0A2P6N8J9"/>
<feature type="compositionally biased region" description="Basic and acidic residues" evidence="6">
    <location>
        <begin position="798"/>
        <end position="832"/>
    </location>
</feature>
<dbReference type="Proteomes" id="UP000241769">
    <property type="component" value="Unassembled WGS sequence"/>
</dbReference>
<feature type="compositionally biased region" description="Polar residues" evidence="6">
    <location>
        <begin position="296"/>
        <end position="308"/>
    </location>
</feature>
<dbReference type="InterPro" id="IPR038508">
    <property type="entry name" value="ArfGAP_dom_sf"/>
</dbReference>
<dbReference type="SMART" id="SM00233">
    <property type="entry name" value="PH"/>
    <property type="match status" value="1"/>
</dbReference>
<keyword evidence="3 5" id="KW-0863">Zinc-finger</keyword>
<evidence type="ECO:0000259" key="7">
    <source>
        <dbReference type="PROSITE" id="PS50003"/>
    </source>
</evidence>
<feature type="compositionally biased region" description="Polar residues" evidence="6">
    <location>
        <begin position="962"/>
        <end position="979"/>
    </location>
</feature>
<dbReference type="PROSITE" id="PS50003">
    <property type="entry name" value="PH_DOMAIN"/>
    <property type="match status" value="1"/>
</dbReference>
<dbReference type="InterPro" id="IPR001849">
    <property type="entry name" value="PH_domain"/>
</dbReference>
<accession>A0A2P6N8J9</accession>
<dbReference type="SUPFAM" id="SSF50729">
    <property type="entry name" value="PH domain-like"/>
    <property type="match status" value="1"/>
</dbReference>
<name>A0A2P6N8J9_9EUKA</name>
<dbReference type="AlphaFoldDB" id="A0A2P6N8J9"/>
<sequence>MISHPFCVYPDALIIIVSLRLRNELRLTWTDGDVAQPINRFLPNKRTPDRAQSLIDRTMDVQTNFIPPASSVSEPSYVVPVRAGEAEEESRIEERTSSIDTEIILFSVTGSILPSSSRTILRGDEMAERMKKIFRRKNADGKKSKTEQETETEENSDEESLYDFSEAIAAVTTEIKEKNRRLTNSESLDGVSISSQPGSSRVSVSNFSTLRGIDSDKTPKISASEGFVSGPLSPTNKEKKRSMKFGAKGAIQAIKTLKEVGRQLSPDGSNDRLVRRNSELRLEDDTDLLSPKNRKNIASSENVTGERQTNTDLRLHRTGSVEEIHFTDRKSRRSASVTLHASEDRLPETKMTAMDHIVSTIIRPVKHGMLHVKTRRKGKWKRKFLVLSTDRLYCYKIKSKKISEKKSNMYDMFHSSVKPRPNKEDGRFAFDLITLNDQLVLEEEMREWTSKMTTVCNDLILKTLGQKQVDDNTVPPSKSGGLVTRMDDTINDTHWTKEQHEMRKLLTREGNDVCADCNTVGPDWISVNLGIFICIKCSGVHRSLGVHISKVRSLALDNLDKEHVDTVGQMGNILSNKIWLSEIPAEWTMLNPNSESEYRVKFICAKYKEKKFMNSELAEKARQEQEKTKYKEMFMALLKNDNEFRTSVRSYLNGMESPISSPIPSYLSANRQMLQESLDEAEMTTRDDSSTTTETETNKNSLTDVSGIMSNISTGDIIKTLEDSSSDENDSVISSELGFDGSIHSPYMRSSGTSRRESEVGTPPATVSTTEENTPVPIVTCPSTDSEMSEKTQVQETPEEKKEQREEREDRQEKEEREEEKREETEQEKTEETEAEVTPLTSRRSTTSIVPHNEGGIVAKTISRLVSETKQPRATRSEGNIMEESKENGMVPERNKSEPSIINRFLPSNPNGFLQEDDPEYQQLKTKAITGDFGSILALFSREEQKALLYKEQEKALKMKKQQNLSSATTRRNTESPPTNDALRRNTFNVNRPFSPSPLSRSTRSSTSNSPGTV</sequence>
<dbReference type="EMBL" id="MDYQ01000155">
    <property type="protein sequence ID" value="PRP80270.1"/>
    <property type="molecule type" value="Genomic_DNA"/>
</dbReference>
<comment type="caution">
    <text evidence="9">The sequence shown here is derived from an EMBL/GenBank/DDBJ whole genome shotgun (WGS) entry which is preliminary data.</text>
</comment>
<evidence type="ECO:0000313" key="9">
    <source>
        <dbReference type="EMBL" id="PRP80270.1"/>
    </source>
</evidence>
<feature type="region of interest" description="Disordered" evidence="6">
    <location>
        <begin position="722"/>
        <end position="896"/>
    </location>
</feature>
<feature type="region of interest" description="Disordered" evidence="6">
    <location>
        <begin position="210"/>
        <end position="242"/>
    </location>
</feature>
<feature type="region of interest" description="Disordered" evidence="6">
    <location>
        <begin position="958"/>
        <end position="1014"/>
    </location>
</feature>
<feature type="compositionally biased region" description="Polar residues" evidence="6">
    <location>
        <begin position="864"/>
        <end position="878"/>
    </location>
</feature>
<dbReference type="CDD" id="cd08204">
    <property type="entry name" value="ArfGap"/>
    <property type="match status" value="1"/>
</dbReference>
<dbReference type="InParanoid" id="A0A2P6N8J9"/>
<keyword evidence="10" id="KW-1185">Reference proteome</keyword>
<dbReference type="Pfam" id="PF00169">
    <property type="entry name" value="PH"/>
    <property type="match status" value="1"/>
</dbReference>
<gene>
    <name evidence="9" type="ORF">PROFUN_12737</name>
</gene>
<dbReference type="Gene3D" id="1.10.220.150">
    <property type="entry name" value="Arf GTPase activating protein"/>
    <property type="match status" value="1"/>
</dbReference>
<feature type="compositionally biased region" description="Low complexity" evidence="6">
    <location>
        <begin position="992"/>
        <end position="1014"/>
    </location>
</feature>
<reference evidence="9 10" key="1">
    <citation type="journal article" date="2018" name="Genome Biol. Evol.">
        <title>Multiple Roots of Fruiting Body Formation in Amoebozoa.</title>
        <authorList>
            <person name="Hillmann F."/>
            <person name="Forbes G."/>
            <person name="Novohradska S."/>
            <person name="Ferling I."/>
            <person name="Riege K."/>
            <person name="Groth M."/>
            <person name="Westermann M."/>
            <person name="Marz M."/>
            <person name="Spaller T."/>
            <person name="Winckler T."/>
            <person name="Schaap P."/>
            <person name="Glockner G."/>
        </authorList>
    </citation>
    <scope>NUCLEOTIDE SEQUENCE [LARGE SCALE GENOMIC DNA]</scope>
    <source>
        <strain evidence="9 10">Jena</strain>
    </source>
</reference>
<dbReference type="Gene3D" id="2.30.29.30">
    <property type="entry name" value="Pleckstrin-homology domain (PH domain)/Phosphotyrosine-binding domain (PTB)"/>
    <property type="match status" value="1"/>
</dbReference>
<dbReference type="PANTHER" id="PTHR23180:SF160">
    <property type="entry name" value="ADP-RIBOSYLATION FACTOR GTPASE-ACTIVATING PROTEIN EFFECTOR PROTEIN 1"/>
    <property type="match status" value="1"/>
</dbReference>
<dbReference type="GO" id="GO:0005096">
    <property type="term" value="F:GTPase activator activity"/>
    <property type="evidence" value="ECO:0007669"/>
    <property type="project" value="UniProtKB-KW"/>
</dbReference>
<dbReference type="SMART" id="SM00105">
    <property type="entry name" value="ArfGap"/>
    <property type="match status" value="1"/>
</dbReference>
<dbReference type="InterPro" id="IPR037278">
    <property type="entry name" value="ARFGAP/RecO"/>
</dbReference>
<dbReference type="OrthoDB" id="10266696at2759"/>
<protein>
    <submittedName>
        <fullName evidence="9">Putative Centaurin-beta</fullName>
    </submittedName>
</protein>
<feature type="region of interest" description="Disordered" evidence="6">
    <location>
        <begin position="679"/>
        <end position="707"/>
    </location>
</feature>
<evidence type="ECO:0000313" key="10">
    <source>
        <dbReference type="Proteomes" id="UP000241769"/>
    </source>
</evidence>
<organism evidence="9 10">
    <name type="scientific">Planoprotostelium fungivorum</name>
    <dbReference type="NCBI Taxonomy" id="1890364"/>
    <lineage>
        <taxon>Eukaryota</taxon>
        <taxon>Amoebozoa</taxon>
        <taxon>Evosea</taxon>
        <taxon>Variosea</taxon>
        <taxon>Cavosteliida</taxon>
        <taxon>Cavosteliaceae</taxon>
        <taxon>Planoprotostelium</taxon>
    </lineage>
</organism>
<dbReference type="PROSITE" id="PS50115">
    <property type="entry name" value="ARFGAP"/>
    <property type="match status" value="1"/>
</dbReference>
<evidence type="ECO:0000256" key="2">
    <source>
        <dbReference type="ARBA" id="ARBA00022723"/>
    </source>
</evidence>
<feature type="compositionally biased region" description="Polar residues" evidence="6">
    <location>
        <begin position="781"/>
        <end position="794"/>
    </location>
</feature>
<dbReference type="InterPro" id="IPR011993">
    <property type="entry name" value="PH-like_dom_sf"/>
</dbReference>
<feature type="compositionally biased region" description="Basic and acidic residues" evidence="6">
    <location>
        <begin position="883"/>
        <end position="896"/>
    </location>
</feature>
<proteinExistence type="predicted"/>
<keyword evidence="1" id="KW-0343">GTPase activation</keyword>
<evidence type="ECO:0000256" key="5">
    <source>
        <dbReference type="PROSITE-ProRule" id="PRU00288"/>
    </source>
</evidence>
<dbReference type="GO" id="GO:0008270">
    <property type="term" value="F:zinc ion binding"/>
    <property type="evidence" value="ECO:0007669"/>
    <property type="project" value="UniProtKB-KW"/>
</dbReference>
<dbReference type="InterPro" id="IPR045258">
    <property type="entry name" value="ACAP1/2/3-like"/>
</dbReference>